<feature type="binding site" evidence="15">
    <location>
        <begin position="181"/>
        <end position="188"/>
    </location>
    <ligand>
        <name>ATP</name>
        <dbReference type="ChEBI" id="CHEBI:30616"/>
    </ligand>
</feature>
<evidence type="ECO:0000256" key="6">
    <source>
        <dbReference type="ARBA" id="ARBA00022741"/>
    </source>
</evidence>
<dbReference type="CDD" id="cd01132">
    <property type="entry name" value="F1-ATPase_alpha_CD"/>
    <property type="match status" value="1"/>
</dbReference>
<keyword evidence="7 15" id="KW-0375">Hydrogen ion transport</keyword>
<dbReference type="Pfam" id="PF00006">
    <property type="entry name" value="ATP-synt_ab"/>
    <property type="match status" value="1"/>
</dbReference>
<keyword evidence="10 15" id="KW-0406">Ion transport</keyword>
<evidence type="ECO:0000256" key="9">
    <source>
        <dbReference type="ARBA" id="ARBA00022967"/>
    </source>
</evidence>
<keyword evidence="6 15" id="KW-0547">Nucleotide-binding</keyword>
<evidence type="ECO:0000256" key="1">
    <source>
        <dbReference type="ARBA" id="ARBA00003784"/>
    </source>
</evidence>
<keyword evidence="13 15" id="KW-0066">ATP synthesis</keyword>
<feature type="domain" description="ATPase F1/V1/A1 complex alpha/beta subunit nucleotide-binding" evidence="16">
    <location>
        <begin position="161"/>
        <end position="376"/>
    </location>
</feature>
<gene>
    <name evidence="15" type="primary">atpA</name>
    <name evidence="19" type="ORF">QOZ94_002526</name>
</gene>
<keyword evidence="15" id="KW-1003">Cell membrane</keyword>
<evidence type="ECO:0000256" key="13">
    <source>
        <dbReference type="ARBA" id="ARBA00023310"/>
    </source>
</evidence>
<keyword evidence="20" id="KW-1185">Reference proteome</keyword>
<dbReference type="RefSeq" id="WP_394085472.1">
    <property type="nucleotide sequence ID" value="NZ_JBAFWJ010000004.1"/>
</dbReference>
<evidence type="ECO:0000259" key="17">
    <source>
        <dbReference type="Pfam" id="PF00306"/>
    </source>
</evidence>
<keyword evidence="11 15" id="KW-0472">Membrane</keyword>
<comment type="function">
    <text evidence="1 15">Produces ATP from ADP in the presence of a proton gradient across the membrane. The alpha chain is a regulatory subunit.</text>
</comment>
<dbReference type="InterPro" id="IPR036121">
    <property type="entry name" value="ATPase_F1/V1/A1_a/bsu_N_sf"/>
</dbReference>
<dbReference type="InterPro" id="IPR023366">
    <property type="entry name" value="ATP_synth_asu-like_sf"/>
</dbReference>
<keyword evidence="9 15" id="KW-1278">Translocase</keyword>
<dbReference type="CDD" id="cd18113">
    <property type="entry name" value="ATP-synt_F1_alpha_C"/>
    <property type="match status" value="1"/>
</dbReference>
<feature type="site" description="Required for activity" evidence="15">
    <location>
        <position position="374"/>
    </location>
</feature>
<dbReference type="Pfam" id="PF00306">
    <property type="entry name" value="ATP-synt_ab_C"/>
    <property type="match status" value="1"/>
</dbReference>
<evidence type="ECO:0000256" key="3">
    <source>
        <dbReference type="ARBA" id="ARBA00008936"/>
    </source>
</evidence>
<dbReference type="NCBIfam" id="NF009884">
    <property type="entry name" value="PRK13343.1"/>
    <property type="match status" value="1"/>
</dbReference>
<reference evidence="19 20" key="1">
    <citation type="submission" date="2023-07" db="EMBL/GenBank/DDBJ databases">
        <title>Genomic Encyclopedia of Type Strains, Phase IV (KMG-IV): sequencing the most valuable type-strain genomes for metagenomic binning, comparative biology and taxonomic classification.</title>
        <authorList>
            <person name="Goeker M."/>
        </authorList>
    </citation>
    <scope>NUCLEOTIDE SEQUENCE [LARGE SCALE GENOMIC DNA]</scope>
    <source>
        <strain evidence="19 20">DSM 3770</strain>
    </source>
</reference>
<dbReference type="Gene3D" id="3.40.50.300">
    <property type="entry name" value="P-loop containing nucleotide triphosphate hydrolases"/>
    <property type="match status" value="1"/>
</dbReference>
<dbReference type="CDD" id="cd18116">
    <property type="entry name" value="ATP-synt_F1_alpha_N"/>
    <property type="match status" value="1"/>
</dbReference>
<dbReference type="EC" id="7.1.2.2" evidence="15"/>
<dbReference type="Proteomes" id="UP001241747">
    <property type="component" value="Unassembled WGS sequence"/>
</dbReference>
<evidence type="ECO:0000256" key="15">
    <source>
        <dbReference type="HAMAP-Rule" id="MF_01346"/>
    </source>
</evidence>
<evidence type="ECO:0000256" key="10">
    <source>
        <dbReference type="ARBA" id="ARBA00023065"/>
    </source>
</evidence>
<dbReference type="InterPro" id="IPR005294">
    <property type="entry name" value="ATP_synth_F1_asu"/>
</dbReference>
<dbReference type="Gene3D" id="2.40.30.20">
    <property type="match status" value="1"/>
</dbReference>
<name>A0ABU0LF15_XANAG</name>
<feature type="domain" description="ATPase F1/V1/A1 complex alpha/beta subunit N-terminal" evidence="18">
    <location>
        <begin position="39"/>
        <end position="103"/>
    </location>
</feature>
<evidence type="ECO:0000256" key="8">
    <source>
        <dbReference type="ARBA" id="ARBA00022840"/>
    </source>
</evidence>
<dbReference type="Gene3D" id="1.20.150.20">
    <property type="entry name" value="ATP synthase alpha/beta chain, C-terminal domain"/>
    <property type="match status" value="1"/>
</dbReference>
<dbReference type="InterPro" id="IPR033732">
    <property type="entry name" value="ATP_synth_F1_a_nt-bd_dom"/>
</dbReference>
<protein>
    <recommendedName>
        <fullName evidence="15">ATP synthase subunit alpha</fullName>
        <ecNumber evidence="15">7.1.2.2</ecNumber>
    </recommendedName>
    <alternativeName>
        <fullName evidence="15">ATP synthase F1 sector subunit alpha</fullName>
    </alternativeName>
    <alternativeName>
        <fullName evidence="15">F-ATPase subunit alpha</fullName>
    </alternativeName>
</protein>
<dbReference type="NCBIfam" id="TIGR00962">
    <property type="entry name" value="atpA"/>
    <property type="match status" value="1"/>
</dbReference>
<dbReference type="SUPFAM" id="SSF50615">
    <property type="entry name" value="N-terminal domain of alpha and beta subunits of F1 ATP synthase"/>
    <property type="match status" value="1"/>
</dbReference>
<keyword evidence="8 15" id="KW-0067">ATP-binding</keyword>
<dbReference type="PROSITE" id="PS00152">
    <property type="entry name" value="ATPASE_ALPHA_BETA"/>
    <property type="match status" value="1"/>
</dbReference>
<accession>A0ABU0LF15</accession>
<evidence type="ECO:0000256" key="11">
    <source>
        <dbReference type="ARBA" id="ARBA00023136"/>
    </source>
</evidence>
<evidence type="ECO:0000256" key="14">
    <source>
        <dbReference type="ARBA" id="ARBA00026013"/>
    </source>
</evidence>
<dbReference type="InterPro" id="IPR000194">
    <property type="entry name" value="ATPase_F1/V1/A1_a/bsu_nucl-bd"/>
</dbReference>
<organism evidence="19 20">
    <name type="scientific">Xanthobacter agilis</name>
    <dbReference type="NCBI Taxonomy" id="47492"/>
    <lineage>
        <taxon>Bacteria</taxon>
        <taxon>Pseudomonadati</taxon>
        <taxon>Pseudomonadota</taxon>
        <taxon>Alphaproteobacteria</taxon>
        <taxon>Hyphomicrobiales</taxon>
        <taxon>Xanthobacteraceae</taxon>
        <taxon>Xanthobacter</taxon>
    </lineage>
</organism>
<proteinExistence type="inferred from homology"/>
<evidence type="ECO:0000313" key="20">
    <source>
        <dbReference type="Proteomes" id="UP001241747"/>
    </source>
</evidence>
<dbReference type="EMBL" id="JAUSVY010000005">
    <property type="protein sequence ID" value="MDQ0505726.1"/>
    <property type="molecule type" value="Genomic_DNA"/>
</dbReference>
<evidence type="ECO:0000256" key="5">
    <source>
        <dbReference type="ARBA" id="ARBA00022519"/>
    </source>
</evidence>
<dbReference type="InterPro" id="IPR038376">
    <property type="entry name" value="ATP_synth_asu_C_sf"/>
</dbReference>
<comment type="caution">
    <text evidence="19">The sequence shown here is derived from an EMBL/GenBank/DDBJ whole genome shotgun (WGS) entry which is preliminary data.</text>
</comment>
<comment type="catalytic activity">
    <reaction evidence="15">
        <text>ATP + H2O + 4 H(+)(in) = ADP + phosphate + 5 H(+)(out)</text>
        <dbReference type="Rhea" id="RHEA:57720"/>
        <dbReference type="ChEBI" id="CHEBI:15377"/>
        <dbReference type="ChEBI" id="CHEBI:15378"/>
        <dbReference type="ChEBI" id="CHEBI:30616"/>
        <dbReference type="ChEBI" id="CHEBI:43474"/>
        <dbReference type="ChEBI" id="CHEBI:456216"/>
        <dbReference type="EC" id="7.1.2.2"/>
    </reaction>
</comment>
<evidence type="ECO:0000256" key="7">
    <source>
        <dbReference type="ARBA" id="ARBA00022781"/>
    </source>
</evidence>
<dbReference type="HAMAP" id="MF_01346">
    <property type="entry name" value="ATP_synth_alpha_bact"/>
    <property type="match status" value="1"/>
</dbReference>
<comment type="subunit">
    <text evidence="14">F-type ATPases have 2 components, CF(1) - the catalytic core - and CF(0) - the membrane proton channel. CF(1) has five subunits: alpha(3), beta(3), gamma(1), delta(1), epsilon(1). CF(0) has four main subunits: a(1), b(1), b'(1) and c(9-12).</text>
</comment>
<dbReference type="SUPFAM" id="SSF52540">
    <property type="entry name" value="P-loop containing nucleoside triphosphate hydrolases"/>
    <property type="match status" value="1"/>
</dbReference>
<evidence type="ECO:0000256" key="4">
    <source>
        <dbReference type="ARBA" id="ARBA00022448"/>
    </source>
</evidence>
<dbReference type="PANTHER" id="PTHR48082:SF2">
    <property type="entry name" value="ATP SYNTHASE SUBUNIT ALPHA, MITOCHONDRIAL"/>
    <property type="match status" value="1"/>
</dbReference>
<dbReference type="InterPro" id="IPR027417">
    <property type="entry name" value="P-loop_NTPase"/>
</dbReference>
<keyword evidence="5" id="KW-0997">Cell inner membrane</keyword>
<feature type="domain" description="ATP synthase alpha subunit C-terminal" evidence="17">
    <location>
        <begin position="383"/>
        <end position="507"/>
    </location>
</feature>
<dbReference type="InterPro" id="IPR000793">
    <property type="entry name" value="ATP_synth_asu_C"/>
</dbReference>
<evidence type="ECO:0000256" key="2">
    <source>
        <dbReference type="ARBA" id="ARBA00004370"/>
    </source>
</evidence>
<comment type="similarity">
    <text evidence="3 15">Belongs to the ATPase alpha/beta chains family.</text>
</comment>
<dbReference type="InterPro" id="IPR004100">
    <property type="entry name" value="ATPase_F1/V1/A1_a/bsu_N"/>
</dbReference>
<dbReference type="PANTHER" id="PTHR48082">
    <property type="entry name" value="ATP SYNTHASE SUBUNIT ALPHA, MITOCHONDRIAL"/>
    <property type="match status" value="1"/>
</dbReference>
<dbReference type="Pfam" id="PF02874">
    <property type="entry name" value="ATP-synt_ab_N"/>
    <property type="match status" value="1"/>
</dbReference>
<evidence type="ECO:0000256" key="12">
    <source>
        <dbReference type="ARBA" id="ARBA00023196"/>
    </source>
</evidence>
<dbReference type="InterPro" id="IPR020003">
    <property type="entry name" value="ATPase_a/bsu_AS"/>
</dbReference>
<keyword evidence="12 15" id="KW-0139">CF(1)</keyword>
<dbReference type="SUPFAM" id="SSF47917">
    <property type="entry name" value="C-terminal domain of alpha and beta subunits of F1 ATP synthase"/>
    <property type="match status" value="1"/>
</dbReference>
<evidence type="ECO:0000259" key="16">
    <source>
        <dbReference type="Pfam" id="PF00006"/>
    </source>
</evidence>
<keyword evidence="4 15" id="KW-0813">Transport</keyword>
<sequence length="526" mass="55915">MEHAMEHDADQPAAVEEADWLTRGRAAVARADLSVEAEAIGRVEQVADGIARVSGLPDVRLDEILKFEGGRMGFALTLDIDTIGAVLLDDAAAIAAGSKVTGSGEVVRVPVGEDLLGRVVDPLGRPLDGGAPIAATTLHPIERPAPAIIARDLVSAPVETGVLVVDALFALGRGQRELIIGDRATGKTAMAVDAIINQKHSDIICVYVAVGQRASAVERVIEAVKAHGAPERCIFVVASAAAAPGLQWIAPFAGFTMAEYFRDTGRHALIVVDDLSRHAATHRELALLTHESPGREAYPGDIFYVHARMLERAAKLSAELGGGSLTALPVAETDAGNLSAYIPTNLISITDGQIVLDSRLFAANQRPAVDVGLSVSRVGGKAQKKALRDVSGRLRLDYSQFLELEMFTRFGGISDTRVKAQITRGERIRALLTQPRFANLRFIDQVALLAALADGVFDALPAELIPGLRARLPAALDLNGGAEASTLAETGQLDAATRRKLVALVRELAQEMSQEMSQHLMREVKP</sequence>
<comment type="subcellular location">
    <subcellularLocation>
        <location evidence="15">Cell membrane</location>
        <topology evidence="15">Peripheral membrane protein</topology>
    </subcellularLocation>
    <subcellularLocation>
        <location evidence="2">Membrane</location>
    </subcellularLocation>
</comment>
<evidence type="ECO:0000259" key="18">
    <source>
        <dbReference type="Pfam" id="PF02874"/>
    </source>
</evidence>
<evidence type="ECO:0000313" key="19">
    <source>
        <dbReference type="EMBL" id="MDQ0505726.1"/>
    </source>
</evidence>